<evidence type="ECO:0008006" key="5">
    <source>
        <dbReference type="Google" id="ProtNLM"/>
    </source>
</evidence>
<evidence type="ECO:0000313" key="3">
    <source>
        <dbReference type="EMBL" id="QZD86189.1"/>
    </source>
</evidence>
<dbReference type="SUPFAM" id="SSF48452">
    <property type="entry name" value="TPR-like"/>
    <property type="match status" value="1"/>
</dbReference>
<organism evidence="3 4">
    <name type="scientific">Qipengyuania psychrotolerans</name>
    <dbReference type="NCBI Taxonomy" id="2867238"/>
    <lineage>
        <taxon>Bacteria</taxon>
        <taxon>Pseudomonadati</taxon>
        <taxon>Pseudomonadota</taxon>
        <taxon>Alphaproteobacteria</taxon>
        <taxon>Sphingomonadales</taxon>
        <taxon>Erythrobacteraceae</taxon>
        <taxon>Qipengyuania</taxon>
    </lineage>
</organism>
<dbReference type="SMART" id="SM00028">
    <property type="entry name" value="TPR"/>
    <property type="match status" value="1"/>
</dbReference>
<evidence type="ECO:0000256" key="1">
    <source>
        <dbReference type="PROSITE-ProRule" id="PRU00339"/>
    </source>
</evidence>
<feature type="repeat" description="TPR" evidence="1">
    <location>
        <begin position="249"/>
        <end position="282"/>
    </location>
</feature>
<feature type="chain" id="PRO_5045581129" description="Tetratricopeptide repeat protein" evidence="2">
    <location>
        <begin position="23"/>
        <end position="327"/>
    </location>
</feature>
<dbReference type="InterPro" id="IPR019734">
    <property type="entry name" value="TPR_rpt"/>
</dbReference>
<dbReference type="EMBL" id="CP081297">
    <property type="protein sequence ID" value="QZD86189.1"/>
    <property type="molecule type" value="Genomic_DNA"/>
</dbReference>
<evidence type="ECO:0000256" key="2">
    <source>
        <dbReference type="SAM" id="SignalP"/>
    </source>
</evidence>
<feature type="signal peptide" evidence="2">
    <location>
        <begin position="1"/>
        <end position="22"/>
    </location>
</feature>
<dbReference type="RefSeq" id="WP_221421734.1">
    <property type="nucleotide sequence ID" value="NZ_CP081297.1"/>
</dbReference>
<evidence type="ECO:0000313" key="4">
    <source>
        <dbReference type="Proteomes" id="UP000824280"/>
    </source>
</evidence>
<sequence>MKSALAFPIAALALLAAAPVVAETLSIESIEPAGSEALIGVRTIAVEPFLGLGGDDFRARMIASLASANVDGQPLFEIRNGFDRDDADIVIGGRLGWDQTIYSVEPEITKKCVERDDDDKCIKRVRKVIPCNRLDVSISPELHIREADDAELIFAFSDYRTNGVTHCSRHSLPSSDGIGERLLSSTVSDLRRELAPRQVRTDQRILERREGMKGEGREQFKQAIKLVEHDPIGACMTFRELEAEYPAHASVLFNIALCSEADGNFEQAVAYYNKVLESDAGHARSRGGITRIAATRLAEQQLAAHFADEALAEETLASDGRGESGAP</sequence>
<keyword evidence="1" id="KW-0802">TPR repeat</keyword>
<dbReference type="PROSITE" id="PS50005">
    <property type="entry name" value="TPR"/>
    <property type="match status" value="1"/>
</dbReference>
<keyword evidence="2" id="KW-0732">Signal</keyword>
<gene>
    <name evidence="3" type="ORF">K3166_07865</name>
</gene>
<name>A0ABX8ZF37_9SPHN</name>
<dbReference type="Proteomes" id="UP000824280">
    <property type="component" value="Chromosome"/>
</dbReference>
<proteinExistence type="predicted"/>
<reference evidence="3 4" key="1">
    <citation type="submission" date="2021-08" db="EMBL/GenBank/DDBJ databases">
        <title>Comparative Genomics Analysis of the Genus Qipengyuania Reveals Extensive Genetic Diversity and Metabolic Versatility, Including the Description of Fifteen Novel Species.</title>
        <authorList>
            <person name="Liu Y."/>
        </authorList>
    </citation>
    <scope>NUCLEOTIDE SEQUENCE [LARGE SCALE GENOMIC DNA]</scope>
    <source>
        <strain evidence="3 4">1XM2-8</strain>
    </source>
</reference>
<dbReference type="InterPro" id="IPR011990">
    <property type="entry name" value="TPR-like_helical_dom_sf"/>
</dbReference>
<keyword evidence="4" id="KW-1185">Reference proteome</keyword>
<protein>
    <recommendedName>
        <fullName evidence="5">Tetratricopeptide repeat protein</fullName>
    </recommendedName>
</protein>
<accession>A0ABX8ZF37</accession>
<dbReference type="Gene3D" id="1.25.40.10">
    <property type="entry name" value="Tetratricopeptide repeat domain"/>
    <property type="match status" value="1"/>
</dbReference>